<accession>A0ABY7Q960</accession>
<dbReference type="Gene3D" id="3.60.120.10">
    <property type="entry name" value="Anthranilate synthase"/>
    <property type="match status" value="1"/>
</dbReference>
<dbReference type="PRINTS" id="PR00096">
    <property type="entry name" value="GATASE"/>
</dbReference>
<dbReference type="Pfam" id="PF00117">
    <property type="entry name" value="GATase"/>
    <property type="match status" value="1"/>
</dbReference>
<dbReference type="PANTHER" id="PTHR11236">
    <property type="entry name" value="AMINOBENZOATE/ANTHRANILATE SYNTHASE"/>
    <property type="match status" value="1"/>
</dbReference>
<dbReference type="EMBL" id="CP115450">
    <property type="protein sequence ID" value="WBP89153.1"/>
    <property type="molecule type" value="Genomic_DNA"/>
</dbReference>
<dbReference type="Gene3D" id="3.40.50.880">
    <property type="match status" value="1"/>
</dbReference>
<comment type="catalytic activity">
    <reaction evidence="4">
        <text>chorismate + L-glutamine = anthranilate + pyruvate + L-glutamate + H(+)</text>
        <dbReference type="Rhea" id="RHEA:21732"/>
        <dbReference type="ChEBI" id="CHEBI:15361"/>
        <dbReference type="ChEBI" id="CHEBI:15378"/>
        <dbReference type="ChEBI" id="CHEBI:16567"/>
        <dbReference type="ChEBI" id="CHEBI:29748"/>
        <dbReference type="ChEBI" id="CHEBI:29985"/>
        <dbReference type="ChEBI" id="CHEBI:58359"/>
        <dbReference type="EC" id="4.1.3.27"/>
    </reaction>
</comment>
<gene>
    <name evidence="7" type="ORF">O1G21_27130</name>
</gene>
<keyword evidence="2" id="KW-0315">Glutamine amidotransferase</keyword>
<evidence type="ECO:0000259" key="5">
    <source>
        <dbReference type="Pfam" id="PF00117"/>
    </source>
</evidence>
<dbReference type="RefSeq" id="WP_270147316.1">
    <property type="nucleotide sequence ID" value="NZ_CP115450.1"/>
</dbReference>
<evidence type="ECO:0000256" key="3">
    <source>
        <dbReference type="ARBA" id="ARBA00023239"/>
    </source>
</evidence>
<feature type="domain" description="Chorismate-utilising enzyme C-terminal" evidence="6">
    <location>
        <begin position="127"/>
        <end position="385"/>
    </location>
</feature>
<dbReference type="PROSITE" id="PS51273">
    <property type="entry name" value="GATASE_TYPE_1"/>
    <property type="match status" value="1"/>
</dbReference>
<dbReference type="Proteomes" id="UP001212821">
    <property type="component" value="Chromosome"/>
</dbReference>
<dbReference type="InterPro" id="IPR006221">
    <property type="entry name" value="TrpG/PapA_dom"/>
</dbReference>
<dbReference type="InterPro" id="IPR019999">
    <property type="entry name" value="Anth_synth_I-like"/>
</dbReference>
<organism evidence="7 8">
    <name type="scientific">Kitasatospora cathayae</name>
    <dbReference type="NCBI Taxonomy" id="3004092"/>
    <lineage>
        <taxon>Bacteria</taxon>
        <taxon>Bacillati</taxon>
        <taxon>Actinomycetota</taxon>
        <taxon>Actinomycetes</taxon>
        <taxon>Kitasatosporales</taxon>
        <taxon>Streptomycetaceae</taxon>
        <taxon>Kitasatospora</taxon>
    </lineage>
</organism>
<evidence type="ECO:0000256" key="1">
    <source>
        <dbReference type="ARBA" id="ARBA00012266"/>
    </source>
</evidence>
<evidence type="ECO:0000256" key="2">
    <source>
        <dbReference type="ARBA" id="ARBA00022962"/>
    </source>
</evidence>
<keyword evidence="3" id="KW-0456">Lyase</keyword>
<dbReference type="Pfam" id="PF00425">
    <property type="entry name" value="Chorismate_bind"/>
    <property type="match status" value="1"/>
</dbReference>
<dbReference type="EC" id="4.1.3.27" evidence="1"/>
<dbReference type="SUPFAM" id="SSF56322">
    <property type="entry name" value="ADC synthase"/>
    <property type="match status" value="1"/>
</dbReference>
<dbReference type="InterPro" id="IPR017926">
    <property type="entry name" value="GATASE"/>
</dbReference>
<dbReference type="SUPFAM" id="SSF52317">
    <property type="entry name" value="Class I glutamine amidotransferase-like"/>
    <property type="match status" value="1"/>
</dbReference>
<protein>
    <recommendedName>
        <fullName evidence="1">anthranilate synthase</fullName>
        <ecNumber evidence="1">4.1.3.27</ecNumber>
    </recommendedName>
</protein>
<dbReference type="InterPro" id="IPR015890">
    <property type="entry name" value="Chorismate_C"/>
</dbReference>
<evidence type="ECO:0000313" key="8">
    <source>
        <dbReference type="Proteomes" id="UP001212821"/>
    </source>
</evidence>
<dbReference type="InterPro" id="IPR005801">
    <property type="entry name" value="ADC_synthase"/>
</dbReference>
<name>A0ABY7Q960_9ACTN</name>
<evidence type="ECO:0000313" key="7">
    <source>
        <dbReference type="EMBL" id="WBP89153.1"/>
    </source>
</evidence>
<reference evidence="8" key="1">
    <citation type="submission" date="2022-12" db="EMBL/GenBank/DDBJ databases">
        <authorList>
            <person name="Mo P."/>
        </authorList>
    </citation>
    <scope>NUCLEOTIDE SEQUENCE [LARGE SCALE GENOMIC DNA]</scope>
    <source>
        <strain evidence="8">HUAS 3-15</strain>
    </source>
</reference>
<dbReference type="PRINTS" id="PR00097">
    <property type="entry name" value="ANTSNTHASEII"/>
</dbReference>
<proteinExistence type="predicted"/>
<keyword evidence="8" id="KW-1185">Reference proteome</keyword>
<dbReference type="InterPro" id="IPR029062">
    <property type="entry name" value="Class_I_gatase-like"/>
</dbReference>
<feature type="domain" description="Glutamine amidotransferase" evidence="5">
    <location>
        <begin position="451"/>
        <end position="632"/>
    </location>
</feature>
<evidence type="ECO:0000256" key="4">
    <source>
        <dbReference type="ARBA" id="ARBA00047683"/>
    </source>
</evidence>
<sequence>MVPDQSGFAGLLERVLGPCPPAFALLHRPDAVGHRVELLTGDITEVQRIADVPLPPLDQGPSGPRHESLVLLPYRQLRERDFACHDDGTPLLAMTVAEQHTCPLDRALELLPDEPAELTDPGFDIDDDEYASIVRRVLTEEIGTGAGANFVIKRAFTARIHNWSTRTALSLFRRLLRGERGAYWTFLVHTGTRTLVGATPERHVSLFDQTVVMNPISGTLRHPPQGPTLTDVLDFLADPKEAGELYMVVDEELKMMARICEGGGRVVGPYLKQMATLAHTEYLIQGHSSHDVREILRETMFAPTVIGSPLENACRVIHSHEPRGRGYYSGAAALISRDINGGRSLDSAILLRTADITAGRLELAVGATLVRDSDPLSEAAETHAKARGMLRALGAAPTGPETAAPGDLNDHPRVRQALTARNSRLAAFWLDPALRPARTPDPRVAEGKRALIVDAEDTFTGMIAQQLRALGLTVDVRRFDQDHPADGYDLVVMGPGPGDPCDTGDPRIATLRGTIARLLADGTPFLAVCLSHQVLGTLLDLPVVRRSRPNQGVQKEIDFFGRRVLVGFYNTFALHAADDVLHHDALPGPVAVCRDPGTGQVHGLRGPAFASLQFHAESLLSRDGLTVLADLVADLTGSRPERRADGSTHLTGSVGVG</sequence>
<evidence type="ECO:0000259" key="6">
    <source>
        <dbReference type="Pfam" id="PF00425"/>
    </source>
</evidence>
<dbReference type="PANTHER" id="PTHR11236:SF49">
    <property type="entry name" value="ANTHRANILATE SYNTHASE COMPONENT 1"/>
    <property type="match status" value="1"/>
</dbReference>
<dbReference type="CDD" id="cd01743">
    <property type="entry name" value="GATase1_Anthranilate_Synthase"/>
    <property type="match status" value="1"/>
</dbReference>